<evidence type="ECO:0000313" key="1">
    <source>
        <dbReference type="EMBL" id="KAL3879925.1"/>
    </source>
</evidence>
<dbReference type="EMBL" id="JBJQND010000004">
    <property type="protein sequence ID" value="KAL3879925.1"/>
    <property type="molecule type" value="Genomic_DNA"/>
</dbReference>
<evidence type="ECO:0000313" key="2">
    <source>
        <dbReference type="Proteomes" id="UP001634394"/>
    </source>
</evidence>
<organism evidence="1 2">
    <name type="scientific">Sinanodonta woodiana</name>
    <name type="common">Chinese pond mussel</name>
    <name type="synonym">Anodonta woodiana</name>
    <dbReference type="NCBI Taxonomy" id="1069815"/>
    <lineage>
        <taxon>Eukaryota</taxon>
        <taxon>Metazoa</taxon>
        <taxon>Spiralia</taxon>
        <taxon>Lophotrochozoa</taxon>
        <taxon>Mollusca</taxon>
        <taxon>Bivalvia</taxon>
        <taxon>Autobranchia</taxon>
        <taxon>Heteroconchia</taxon>
        <taxon>Palaeoheterodonta</taxon>
        <taxon>Unionida</taxon>
        <taxon>Unionoidea</taxon>
        <taxon>Unionidae</taxon>
        <taxon>Unioninae</taxon>
        <taxon>Sinanodonta</taxon>
    </lineage>
</organism>
<reference evidence="1 2" key="1">
    <citation type="submission" date="2024-11" db="EMBL/GenBank/DDBJ databases">
        <title>Chromosome-level genome assembly of the freshwater bivalve Anodonta woodiana.</title>
        <authorList>
            <person name="Chen X."/>
        </authorList>
    </citation>
    <scope>NUCLEOTIDE SEQUENCE [LARGE SCALE GENOMIC DNA]</scope>
    <source>
        <strain evidence="1">MN2024</strain>
        <tissue evidence="1">Gills</tissue>
    </source>
</reference>
<accession>A0ABD3X4Y1</accession>
<proteinExistence type="predicted"/>
<gene>
    <name evidence="1" type="ORF">ACJMK2_032201</name>
</gene>
<dbReference type="Proteomes" id="UP001634394">
    <property type="component" value="Unassembled WGS sequence"/>
</dbReference>
<sequence length="214" mass="24867">MDGTFKVLGEPFRQQGQLMFIHAFIERNGAHKQFPLVFCLMSRKTKSDYLAVFRSLQSRLGHISIKGFGLDFEKGKLFINDINVNWEVNIANQQRLTAWITMRKAFPGVELKGCAFHCSQAVCRHFQSVGLAETYMRREDLHSFVRQMLPQQFLPSAHIRQAVKMLQMKATAQATQTLIGNLRRQWLDNPVFPAEVWALHMWLGFYQLVPLLRR</sequence>
<dbReference type="AlphaFoldDB" id="A0ABD3X4Y1"/>
<comment type="caution">
    <text evidence="1">The sequence shown here is derived from an EMBL/GenBank/DDBJ whole genome shotgun (WGS) entry which is preliminary data.</text>
</comment>
<keyword evidence="2" id="KW-1185">Reference proteome</keyword>
<name>A0ABD3X4Y1_SINWO</name>
<evidence type="ECO:0008006" key="3">
    <source>
        <dbReference type="Google" id="ProtNLM"/>
    </source>
</evidence>
<protein>
    <recommendedName>
        <fullName evidence="3">MULE transposase domain-containing protein</fullName>
    </recommendedName>
</protein>